<dbReference type="PROSITE" id="PS01129">
    <property type="entry name" value="PSI_RLU"/>
    <property type="match status" value="1"/>
</dbReference>
<dbReference type="GO" id="GO:0140098">
    <property type="term" value="F:catalytic activity, acting on RNA"/>
    <property type="evidence" value="ECO:0007669"/>
    <property type="project" value="UniProtKB-ARBA"/>
</dbReference>
<dbReference type="GO" id="GO:0003723">
    <property type="term" value="F:RNA binding"/>
    <property type="evidence" value="ECO:0007669"/>
    <property type="project" value="InterPro"/>
</dbReference>
<dbReference type="PANTHER" id="PTHR21600">
    <property type="entry name" value="MITOCHONDRIAL RNA PSEUDOURIDINE SYNTHASE"/>
    <property type="match status" value="1"/>
</dbReference>
<dbReference type="EC" id="5.4.99.-" evidence="4"/>
<feature type="active site" evidence="3">
    <location>
        <position position="134"/>
    </location>
</feature>
<dbReference type="GO" id="GO:0009982">
    <property type="term" value="F:pseudouridine synthase activity"/>
    <property type="evidence" value="ECO:0007669"/>
    <property type="project" value="InterPro"/>
</dbReference>
<keyword evidence="7" id="KW-1185">Reference proteome</keyword>
<accession>A0A1T4WJU2</accession>
<dbReference type="Pfam" id="PF00849">
    <property type="entry name" value="PseudoU_synth_2"/>
    <property type="match status" value="1"/>
</dbReference>
<dbReference type="Gene3D" id="3.30.2350.10">
    <property type="entry name" value="Pseudouridine synthase"/>
    <property type="match status" value="1"/>
</dbReference>
<dbReference type="InterPro" id="IPR006224">
    <property type="entry name" value="PsdUridine_synth_RluA-like_CS"/>
</dbReference>
<comment type="similarity">
    <text evidence="2 4">Belongs to the pseudouridine synthase RluA family.</text>
</comment>
<gene>
    <name evidence="6" type="ORF">SAMN02745178_00649</name>
</gene>
<evidence type="ECO:0000256" key="3">
    <source>
        <dbReference type="PIRSR" id="PIRSR606225-1"/>
    </source>
</evidence>
<dbReference type="SUPFAM" id="SSF55120">
    <property type="entry name" value="Pseudouridine synthase"/>
    <property type="match status" value="1"/>
</dbReference>
<keyword evidence="4" id="KW-0413">Isomerase</keyword>
<dbReference type="InterPro" id="IPR006225">
    <property type="entry name" value="PsdUridine_synth_RluC/D"/>
</dbReference>
<dbReference type="Proteomes" id="UP000190286">
    <property type="component" value="Unassembled WGS sequence"/>
</dbReference>
<evidence type="ECO:0000256" key="4">
    <source>
        <dbReference type="RuleBase" id="RU362028"/>
    </source>
</evidence>
<name>A0A1T4WJU2_9FIRM</name>
<evidence type="ECO:0000256" key="1">
    <source>
        <dbReference type="ARBA" id="ARBA00000073"/>
    </source>
</evidence>
<comment type="function">
    <text evidence="4">Responsible for synthesis of pseudouridine from uracil.</text>
</comment>
<dbReference type="STRING" id="745368.SAMN02745178_00649"/>
<evidence type="ECO:0000313" key="6">
    <source>
        <dbReference type="EMBL" id="SKA77449.1"/>
    </source>
</evidence>
<evidence type="ECO:0000313" key="7">
    <source>
        <dbReference type="Proteomes" id="UP000190286"/>
    </source>
</evidence>
<dbReference type="CDD" id="cd02869">
    <property type="entry name" value="PseudoU_synth_RluA_like"/>
    <property type="match status" value="1"/>
</dbReference>
<dbReference type="RefSeq" id="WP_242943390.1">
    <property type="nucleotide sequence ID" value="NZ_FUYF01000003.1"/>
</dbReference>
<dbReference type="AlphaFoldDB" id="A0A1T4WJU2"/>
<dbReference type="InterPro" id="IPR020103">
    <property type="entry name" value="PsdUridine_synth_cat_dom_sf"/>
</dbReference>
<organism evidence="6 7">
    <name type="scientific">Gemmiger formicilis</name>
    <dbReference type="NCBI Taxonomy" id="745368"/>
    <lineage>
        <taxon>Bacteria</taxon>
        <taxon>Bacillati</taxon>
        <taxon>Bacillota</taxon>
        <taxon>Clostridia</taxon>
        <taxon>Eubacteriales</taxon>
        <taxon>Gemmiger</taxon>
    </lineage>
</organism>
<comment type="catalytic activity">
    <reaction evidence="1 4">
        <text>a uridine in RNA = a pseudouridine in RNA</text>
        <dbReference type="Rhea" id="RHEA:48348"/>
        <dbReference type="Rhea" id="RHEA-COMP:12068"/>
        <dbReference type="Rhea" id="RHEA-COMP:12069"/>
        <dbReference type="ChEBI" id="CHEBI:65314"/>
        <dbReference type="ChEBI" id="CHEBI:65315"/>
    </reaction>
</comment>
<dbReference type="PANTHER" id="PTHR21600:SF35">
    <property type="entry name" value="PSEUDOURIDINE SYNTHASE"/>
    <property type="match status" value="1"/>
</dbReference>
<feature type="domain" description="Pseudouridine synthase RsuA/RluA-like" evidence="5">
    <location>
        <begin position="90"/>
        <end position="232"/>
    </location>
</feature>
<evidence type="ECO:0000259" key="5">
    <source>
        <dbReference type="Pfam" id="PF00849"/>
    </source>
</evidence>
<dbReference type="InterPro" id="IPR050188">
    <property type="entry name" value="RluA_PseudoU_synthase"/>
</dbReference>
<proteinExistence type="inferred from homology"/>
<dbReference type="InterPro" id="IPR006145">
    <property type="entry name" value="PsdUridine_synth_RsuA/RluA"/>
</dbReference>
<dbReference type="GO" id="GO:0000455">
    <property type="term" value="P:enzyme-directed rRNA pseudouridine synthesis"/>
    <property type="evidence" value="ECO:0007669"/>
    <property type="project" value="TreeGrafter"/>
</dbReference>
<dbReference type="NCBIfam" id="TIGR00005">
    <property type="entry name" value="rluA_subfam"/>
    <property type="match status" value="1"/>
</dbReference>
<protein>
    <recommendedName>
        <fullName evidence="4">Pseudouridine synthase</fullName>
        <ecNumber evidence="4">5.4.99.-</ecNumber>
    </recommendedName>
</protein>
<reference evidence="6 7" key="1">
    <citation type="submission" date="2017-02" db="EMBL/GenBank/DDBJ databases">
        <authorList>
            <person name="Peterson S.W."/>
        </authorList>
    </citation>
    <scope>NUCLEOTIDE SEQUENCE [LARGE SCALE GENOMIC DNA]</scope>
    <source>
        <strain evidence="6 7">ATCC 27749</strain>
    </source>
</reference>
<sequence>MTVLRYTVPPENEGCKLGLFLRLQGVTAGLIKSVKYDGDGFYADDQPIRTNEPVHAGQCIRFALPPEQETSVTPQPVPFSIAYEDDFAAVLNKPAGIAVHPTLNYPDGTLANGWLYYLQQRGKSGIFRPVNRIDKNTSGLVLCAKNAFAAPLLAGSAHKCYLAIVQGTMPLGPGRVEAPIARRGDSIIGRYVCADGKYSLTEYAVLAAGPGHSLLACWPRTGRTHQIRVHMSYIGHPLAGDTLYGGSDILLRRHALHCGILAFAHPLTGEPLRVECPLPEDMAALARQEKLLTGWQLHSLPCGADLT</sequence>
<evidence type="ECO:0000256" key="2">
    <source>
        <dbReference type="ARBA" id="ARBA00010876"/>
    </source>
</evidence>
<dbReference type="EMBL" id="FUYF01000003">
    <property type="protein sequence ID" value="SKA77449.1"/>
    <property type="molecule type" value="Genomic_DNA"/>
</dbReference>
<dbReference type="GeneID" id="93337139"/>